<evidence type="ECO:0000313" key="2">
    <source>
        <dbReference type="EMBL" id="RUS78603.1"/>
    </source>
</evidence>
<feature type="compositionally biased region" description="Acidic residues" evidence="1">
    <location>
        <begin position="204"/>
        <end position="215"/>
    </location>
</feature>
<protein>
    <submittedName>
        <fullName evidence="2">Uncharacterized protein</fullName>
    </submittedName>
</protein>
<proteinExistence type="predicted"/>
<dbReference type="AlphaFoldDB" id="A0A3S1B9W8"/>
<feature type="region of interest" description="Disordered" evidence="1">
    <location>
        <begin position="90"/>
        <end position="215"/>
    </location>
</feature>
<keyword evidence="3" id="KW-1185">Reference proteome</keyword>
<organism evidence="2 3">
    <name type="scientific">Elysia chlorotica</name>
    <name type="common">Eastern emerald elysia</name>
    <name type="synonym">Sea slug</name>
    <dbReference type="NCBI Taxonomy" id="188477"/>
    <lineage>
        <taxon>Eukaryota</taxon>
        <taxon>Metazoa</taxon>
        <taxon>Spiralia</taxon>
        <taxon>Lophotrochozoa</taxon>
        <taxon>Mollusca</taxon>
        <taxon>Gastropoda</taxon>
        <taxon>Heterobranchia</taxon>
        <taxon>Euthyneura</taxon>
        <taxon>Panpulmonata</taxon>
        <taxon>Sacoglossa</taxon>
        <taxon>Placobranchoidea</taxon>
        <taxon>Plakobranchidae</taxon>
        <taxon>Elysia</taxon>
    </lineage>
</organism>
<gene>
    <name evidence="2" type="ORF">EGW08_013638</name>
</gene>
<sequence length="268" mass="30016">MKAWKPDEMFRYSVKRFEVVSWLPLSADLTPNPDAWIYIYLHRELNQNTEHSLGYCFEEHLLSDRPAHLVCTEARKLKYVGIDRVADINKSTFTSSPPTNSPPAASPSTPHEMTAEGEGPTTTTTDEDQPVVAEIHSIWDLPEDGPPASTPVLPTSPDLFLDDVDNGDIPQPGWHARTPGTPGTLPPSPPRDQEVSGVNQEGDSLGDEANQDEEEAVTRAEFTARWREAFRRCHRGNLDQTMEEFTRELLHTANRLLARPPVDRNNSV</sequence>
<accession>A0A3S1B9W8</accession>
<evidence type="ECO:0000313" key="3">
    <source>
        <dbReference type="Proteomes" id="UP000271974"/>
    </source>
</evidence>
<evidence type="ECO:0000256" key="1">
    <source>
        <dbReference type="SAM" id="MobiDB-lite"/>
    </source>
</evidence>
<name>A0A3S1B9W8_ELYCH</name>
<reference evidence="2 3" key="1">
    <citation type="submission" date="2019-01" db="EMBL/GenBank/DDBJ databases">
        <title>A draft genome assembly of the solar-powered sea slug Elysia chlorotica.</title>
        <authorList>
            <person name="Cai H."/>
            <person name="Li Q."/>
            <person name="Fang X."/>
            <person name="Li J."/>
            <person name="Curtis N.E."/>
            <person name="Altenburger A."/>
            <person name="Shibata T."/>
            <person name="Feng M."/>
            <person name="Maeda T."/>
            <person name="Schwartz J.A."/>
            <person name="Shigenobu S."/>
            <person name="Lundholm N."/>
            <person name="Nishiyama T."/>
            <person name="Yang H."/>
            <person name="Hasebe M."/>
            <person name="Li S."/>
            <person name="Pierce S.K."/>
            <person name="Wang J."/>
        </authorList>
    </citation>
    <scope>NUCLEOTIDE SEQUENCE [LARGE SCALE GENOMIC DNA]</scope>
    <source>
        <strain evidence="2">EC2010</strain>
        <tissue evidence="2">Whole organism of an adult</tissue>
    </source>
</reference>
<comment type="caution">
    <text evidence="2">The sequence shown here is derived from an EMBL/GenBank/DDBJ whole genome shotgun (WGS) entry which is preliminary data.</text>
</comment>
<dbReference type="OrthoDB" id="10067100at2759"/>
<dbReference type="Proteomes" id="UP000271974">
    <property type="component" value="Unassembled WGS sequence"/>
</dbReference>
<dbReference type="EMBL" id="RQTK01000500">
    <property type="protein sequence ID" value="RUS78603.1"/>
    <property type="molecule type" value="Genomic_DNA"/>
</dbReference>